<dbReference type="SUPFAM" id="SSF57959">
    <property type="entry name" value="Leucine zipper domain"/>
    <property type="match status" value="1"/>
</dbReference>
<accession>A0A1V8SFI7</accession>
<feature type="compositionally biased region" description="Low complexity" evidence="1">
    <location>
        <begin position="173"/>
        <end position="185"/>
    </location>
</feature>
<sequence>MATAARPVVKTEDFNMDNFFDFNQSTTQQSPVTAGSSRSPRNNGMQDWNALSPYGQSDERQQFSGPSHDYTQHRQQVGIPVGSMSHLPMQPQMFDGGYNTGIDMTFDGFSGYNTGFDLDTDMTVDFGQAPMPPMFFPTTATDAQADAFVDPNSIGGQEETSRVGRLWPGMHSQQAQQAAMEKAAQTHAMQHRQQKLQAQHQQFRQVANSAAGSSQGSSSQQSQNNSQSNSSGKRPAHVTEPHVEESISRLLNQMRQNSSASGDDGDSPDGNHSHISRMRKDEEEMDEDERLLASDEGKKLSSKERRQLRNKVSARAFRSRRKEYIGQLEGEVAVKVQEASTLRSENTALMQENERYRGLIETLLRHPAFTPFINDISKDPSVLGMPQMQSQTQQAPQPTPAPEQQQQQAPLAQPTPQHEDIKPEFLNFDASQLQIPQSQPQQQQQPFSPQTQHPRPSQGGNERVGLAMIPENDFSKLNLNGFQAMNFNQFRSVNAFAVLDVPVGPCPVEVLAGSSVDFGGAATEMAPGGLDILLAKLDQAACRLSGEMN</sequence>
<evidence type="ECO:0000313" key="3">
    <source>
        <dbReference type="EMBL" id="OQN97601.1"/>
    </source>
</evidence>
<evidence type="ECO:0000259" key="2">
    <source>
        <dbReference type="PROSITE" id="PS50217"/>
    </source>
</evidence>
<dbReference type="OrthoDB" id="5571888at2759"/>
<feature type="domain" description="BZIP" evidence="2">
    <location>
        <begin position="300"/>
        <end position="363"/>
    </location>
</feature>
<feature type="compositionally biased region" description="Low complexity" evidence="1">
    <location>
        <begin position="195"/>
        <end position="232"/>
    </location>
</feature>
<keyword evidence="4" id="KW-1185">Reference proteome</keyword>
<feature type="compositionally biased region" description="Basic and acidic residues" evidence="1">
    <location>
        <begin position="290"/>
        <end position="307"/>
    </location>
</feature>
<proteinExistence type="predicted"/>
<evidence type="ECO:0000313" key="4">
    <source>
        <dbReference type="Proteomes" id="UP000192596"/>
    </source>
</evidence>
<comment type="caution">
    <text evidence="3">The sequence shown here is derived from an EMBL/GenBank/DDBJ whole genome shotgun (WGS) entry which is preliminary data.</text>
</comment>
<evidence type="ECO:0000256" key="1">
    <source>
        <dbReference type="SAM" id="MobiDB-lite"/>
    </source>
</evidence>
<organism evidence="3 4">
    <name type="scientific">Cryoendolithus antarcticus</name>
    <dbReference type="NCBI Taxonomy" id="1507870"/>
    <lineage>
        <taxon>Eukaryota</taxon>
        <taxon>Fungi</taxon>
        <taxon>Dikarya</taxon>
        <taxon>Ascomycota</taxon>
        <taxon>Pezizomycotina</taxon>
        <taxon>Dothideomycetes</taxon>
        <taxon>Dothideomycetidae</taxon>
        <taxon>Cladosporiales</taxon>
        <taxon>Cladosporiaceae</taxon>
        <taxon>Cryoendolithus</taxon>
    </lineage>
</organism>
<dbReference type="PANTHER" id="PTHR37616:SF2">
    <property type="entry name" value="BZIP DOMAIN-CONTAINING PROTEIN"/>
    <property type="match status" value="1"/>
</dbReference>
<dbReference type="AlphaFoldDB" id="A0A1V8SFI7"/>
<dbReference type="SMART" id="SM00338">
    <property type="entry name" value="BRLZ"/>
    <property type="match status" value="1"/>
</dbReference>
<dbReference type="CDD" id="cd14810">
    <property type="entry name" value="bZIP_u1"/>
    <property type="match status" value="1"/>
</dbReference>
<dbReference type="InterPro" id="IPR046347">
    <property type="entry name" value="bZIP_sf"/>
</dbReference>
<feature type="region of interest" description="Disordered" evidence="1">
    <location>
        <begin position="256"/>
        <end position="316"/>
    </location>
</feature>
<dbReference type="PROSITE" id="PS50217">
    <property type="entry name" value="BZIP"/>
    <property type="match status" value="1"/>
</dbReference>
<dbReference type="GO" id="GO:0003700">
    <property type="term" value="F:DNA-binding transcription factor activity"/>
    <property type="evidence" value="ECO:0007669"/>
    <property type="project" value="InterPro"/>
</dbReference>
<dbReference type="STRING" id="1507870.A0A1V8SFI7"/>
<gene>
    <name evidence="3" type="ORF">B0A48_16465</name>
</gene>
<protein>
    <recommendedName>
        <fullName evidence="2">BZIP domain-containing protein</fullName>
    </recommendedName>
</protein>
<dbReference type="PANTHER" id="PTHR37616">
    <property type="entry name" value="BZIP TRANSCRIPTION FACTOR 60-LIKE"/>
    <property type="match status" value="1"/>
</dbReference>
<feature type="region of interest" description="Disordered" evidence="1">
    <location>
        <begin position="152"/>
        <end position="244"/>
    </location>
</feature>
<dbReference type="InterPro" id="IPR004827">
    <property type="entry name" value="bZIP"/>
</dbReference>
<dbReference type="Gene3D" id="1.20.5.170">
    <property type="match status" value="1"/>
</dbReference>
<feature type="compositionally biased region" description="Low complexity" evidence="1">
    <location>
        <begin position="386"/>
        <end position="416"/>
    </location>
</feature>
<feature type="region of interest" description="Disordered" evidence="1">
    <location>
        <begin position="435"/>
        <end position="463"/>
    </location>
</feature>
<name>A0A1V8SFI7_9PEZI</name>
<dbReference type="Proteomes" id="UP000192596">
    <property type="component" value="Unassembled WGS sequence"/>
</dbReference>
<dbReference type="EMBL" id="NAJO01000052">
    <property type="protein sequence ID" value="OQN97601.1"/>
    <property type="molecule type" value="Genomic_DNA"/>
</dbReference>
<dbReference type="InParanoid" id="A0A1V8SFI7"/>
<reference evidence="4" key="1">
    <citation type="submission" date="2017-03" db="EMBL/GenBank/DDBJ databases">
        <title>Genomes of endolithic fungi from Antarctica.</title>
        <authorList>
            <person name="Coleine C."/>
            <person name="Masonjones S."/>
            <person name="Stajich J.E."/>
        </authorList>
    </citation>
    <scope>NUCLEOTIDE SEQUENCE [LARGE SCALE GENOMIC DNA]</scope>
    <source>
        <strain evidence="4">CCFEE 5527</strain>
    </source>
</reference>
<feature type="compositionally biased region" description="Polar residues" evidence="1">
    <location>
        <begin position="24"/>
        <end position="46"/>
    </location>
</feature>
<feature type="region of interest" description="Disordered" evidence="1">
    <location>
        <begin position="20"/>
        <end position="70"/>
    </location>
</feature>
<feature type="region of interest" description="Disordered" evidence="1">
    <location>
        <begin position="380"/>
        <end position="419"/>
    </location>
</feature>
<dbReference type="Pfam" id="PF00170">
    <property type="entry name" value="bZIP_1"/>
    <property type="match status" value="1"/>
</dbReference>
<feature type="compositionally biased region" description="Low complexity" evidence="1">
    <location>
        <begin position="435"/>
        <end position="454"/>
    </location>
</feature>